<feature type="domain" description="AB hydrolase-1" evidence="1">
    <location>
        <begin position="36"/>
        <end position="290"/>
    </location>
</feature>
<accession>A0A1I2R2U0</accession>
<dbReference type="EMBL" id="FOOU01000005">
    <property type="protein sequence ID" value="SFG33849.1"/>
    <property type="molecule type" value="Genomic_DNA"/>
</dbReference>
<dbReference type="OrthoDB" id="5729753at2"/>
<organism evidence="2 3">
    <name type="scientific">Neptunomonas qingdaonensis</name>
    <dbReference type="NCBI Taxonomy" id="1045558"/>
    <lineage>
        <taxon>Bacteria</taxon>
        <taxon>Pseudomonadati</taxon>
        <taxon>Pseudomonadota</taxon>
        <taxon>Gammaproteobacteria</taxon>
        <taxon>Oceanospirillales</taxon>
        <taxon>Oceanospirillaceae</taxon>
        <taxon>Neptunomonas</taxon>
    </lineage>
</organism>
<evidence type="ECO:0000313" key="2">
    <source>
        <dbReference type="EMBL" id="SFG33849.1"/>
    </source>
</evidence>
<dbReference type="Proteomes" id="UP000198623">
    <property type="component" value="Unassembled WGS sequence"/>
</dbReference>
<dbReference type="InterPro" id="IPR000073">
    <property type="entry name" value="AB_hydrolase_1"/>
</dbReference>
<dbReference type="STRING" id="1045558.SAMN05216175_105253"/>
<sequence length="301" mass="34763">MSLAQESLIPWEHDDGTLILRGWMSPDCGNNHRPIIYFLHGTGLSSLTYWPFLELFHGEYDLFLGSIEGHGDSDHIPRDQYSDWQALMMRALNCFEAFSQRWDPKQPVIALAHSFGAIATTLMLHHQRRLFDQYILLDPVIYPKSMIAMMRFLHLIGMAGHLPHVKQAKKRRHSWPSREDAHKSFYGRGIFKSWTEASLNSYIDDAITPSDQGEWQLRCPPWLEARIFSGYPKRLWPAIAKLPEYTHILHSTRTYSFVPPAVRRAEKANPHIKLTEVEGGHCFMQEAPQASYTLVKGLLRL</sequence>
<name>A0A1I2R2U0_9GAMM</name>
<dbReference type="InterPro" id="IPR029058">
    <property type="entry name" value="AB_hydrolase_fold"/>
</dbReference>
<dbReference type="InterPro" id="IPR050266">
    <property type="entry name" value="AB_hydrolase_sf"/>
</dbReference>
<evidence type="ECO:0000313" key="3">
    <source>
        <dbReference type="Proteomes" id="UP000198623"/>
    </source>
</evidence>
<proteinExistence type="predicted"/>
<dbReference type="Gene3D" id="3.40.50.1820">
    <property type="entry name" value="alpha/beta hydrolase"/>
    <property type="match status" value="1"/>
</dbReference>
<protein>
    <submittedName>
        <fullName evidence="2">Pimeloyl-ACP methyl ester carboxylesterase</fullName>
    </submittedName>
</protein>
<dbReference type="PANTHER" id="PTHR43798:SF33">
    <property type="entry name" value="HYDROLASE, PUTATIVE (AFU_ORTHOLOGUE AFUA_2G14860)-RELATED"/>
    <property type="match status" value="1"/>
</dbReference>
<dbReference type="GO" id="GO:0016020">
    <property type="term" value="C:membrane"/>
    <property type="evidence" value="ECO:0007669"/>
    <property type="project" value="TreeGrafter"/>
</dbReference>
<keyword evidence="3" id="KW-1185">Reference proteome</keyword>
<gene>
    <name evidence="2" type="ORF">SAMN05216175_105253</name>
</gene>
<evidence type="ECO:0000259" key="1">
    <source>
        <dbReference type="Pfam" id="PF12697"/>
    </source>
</evidence>
<dbReference type="AlphaFoldDB" id="A0A1I2R2U0"/>
<reference evidence="3" key="1">
    <citation type="submission" date="2016-10" db="EMBL/GenBank/DDBJ databases">
        <authorList>
            <person name="Varghese N."/>
            <person name="Submissions S."/>
        </authorList>
    </citation>
    <scope>NUCLEOTIDE SEQUENCE [LARGE SCALE GENOMIC DNA]</scope>
    <source>
        <strain evidence="3">CGMCC 1.10971</strain>
    </source>
</reference>
<dbReference type="RefSeq" id="WP_090727443.1">
    <property type="nucleotide sequence ID" value="NZ_FOOU01000005.1"/>
</dbReference>
<dbReference type="SUPFAM" id="SSF53474">
    <property type="entry name" value="alpha/beta-Hydrolases"/>
    <property type="match status" value="1"/>
</dbReference>
<dbReference type="PANTHER" id="PTHR43798">
    <property type="entry name" value="MONOACYLGLYCEROL LIPASE"/>
    <property type="match status" value="1"/>
</dbReference>
<dbReference type="Pfam" id="PF12697">
    <property type="entry name" value="Abhydrolase_6"/>
    <property type="match status" value="1"/>
</dbReference>